<evidence type="ECO:0000256" key="1">
    <source>
        <dbReference type="ARBA" id="ARBA00022485"/>
    </source>
</evidence>
<protein>
    <submittedName>
        <fullName evidence="3">Epoxyqueuosine reductase</fullName>
    </submittedName>
</protein>
<dbReference type="PANTHER" id="PTHR30002">
    <property type="entry name" value="EPOXYQUEUOSINE REDUCTASE"/>
    <property type="match status" value="1"/>
</dbReference>
<dbReference type="AlphaFoldDB" id="A0A1H8VXA1"/>
<keyword evidence="4" id="KW-1185">Reference proteome</keyword>
<dbReference type="Proteomes" id="UP000198847">
    <property type="component" value="Unassembled WGS sequence"/>
</dbReference>
<dbReference type="GO" id="GO:0051539">
    <property type="term" value="F:4 iron, 4 sulfur cluster binding"/>
    <property type="evidence" value="ECO:0007669"/>
    <property type="project" value="UniProtKB-KW"/>
</dbReference>
<dbReference type="EMBL" id="FODY01000013">
    <property type="protein sequence ID" value="SEP20029.1"/>
    <property type="molecule type" value="Genomic_DNA"/>
</dbReference>
<dbReference type="GO" id="GO:0008616">
    <property type="term" value="P:tRNA queuosine(34) biosynthetic process"/>
    <property type="evidence" value="ECO:0007669"/>
    <property type="project" value="InterPro"/>
</dbReference>
<evidence type="ECO:0000259" key="2">
    <source>
        <dbReference type="PROSITE" id="PS51379"/>
    </source>
</evidence>
<gene>
    <name evidence="3" type="ORF">SAMN04490178_11323</name>
</gene>
<name>A0A1H8VXA1_9FIRM</name>
<dbReference type="InterPro" id="IPR004453">
    <property type="entry name" value="QueG"/>
</dbReference>
<organism evidence="3 4">
    <name type="scientific">Propionispora vibrioides</name>
    <dbReference type="NCBI Taxonomy" id="112903"/>
    <lineage>
        <taxon>Bacteria</taxon>
        <taxon>Bacillati</taxon>
        <taxon>Bacillota</taxon>
        <taxon>Negativicutes</taxon>
        <taxon>Selenomonadales</taxon>
        <taxon>Sporomusaceae</taxon>
        <taxon>Propionispora</taxon>
    </lineage>
</organism>
<dbReference type="InterPro" id="IPR016024">
    <property type="entry name" value="ARM-type_fold"/>
</dbReference>
<keyword evidence="1" id="KW-0411">Iron-sulfur</keyword>
<dbReference type="SUPFAM" id="SSF54862">
    <property type="entry name" value="4Fe-4S ferredoxins"/>
    <property type="match status" value="1"/>
</dbReference>
<dbReference type="STRING" id="112903.SAMN04490178_11323"/>
<dbReference type="InterPro" id="IPR017896">
    <property type="entry name" value="4Fe4S_Fe-S-bd"/>
</dbReference>
<keyword evidence="1" id="KW-0408">Iron</keyword>
<sequence length="342" mass="39191">MGTWEEAIKAKARELGYDGCGIIAAAPFQEFLAGVERRARLFPHAAPFYDKLEARVASQPQAVVPWARSIVVCLRRYDKYKLQPQLDQLVGKYYLFDGRLPYSPEYAAQADFEQFLTDSGFRIARERLPLRWAAVKAGLGKFRNNNFVYTAQGSWHWIDAWLVDKPLAYDQPGGDSRFPCPPNCNKCIQACPTGALTAPLTMDATRCIAHLTFSEWDALPPEDVRKTMGTYLYGCDECQNACPMNKAWQGKEEFVEPVALDSLLELETLLAMDEVTYRNVLQPRFWYIAQEDFWQWRCNIIRAMANKDPKAYAPYFTRALEDPDARVRQMAEWALNRNRPTG</sequence>
<dbReference type="RefSeq" id="WP_177173568.1">
    <property type="nucleotide sequence ID" value="NZ_FODY01000013.1"/>
</dbReference>
<evidence type="ECO:0000313" key="3">
    <source>
        <dbReference type="EMBL" id="SEP20029.1"/>
    </source>
</evidence>
<dbReference type="PANTHER" id="PTHR30002:SF4">
    <property type="entry name" value="EPOXYQUEUOSINE REDUCTASE"/>
    <property type="match status" value="1"/>
</dbReference>
<feature type="domain" description="4Fe-4S ferredoxin-type" evidence="2">
    <location>
        <begin position="170"/>
        <end position="201"/>
    </location>
</feature>
<keyword evidence="1" id="KW-0479">Metal-binding</keyword>
<reference evidence="3 4" key="1">
    <citation type="submission" date="2016-10" db="EMBL/GenBank/DDBJ databases">
        <authorList>
            <person name="de Groot N.N."/>
        </authorList>
    </citation>
    <scope>NUCLEOTIDE SEQUENCE [LARGE SCALE GENOMIC DNA]</scope>
    <source>
        <strain evidence="3 4">DSM 13305</strain>
    </source>
</reference>
<dbReference type="GO" id="GO:0052693">
    <property type="term" value="F:epoxyqueuosine reductase activity"/>
    <property type="evidence" value="ECO:0007669"/>
    <property type="project" value="TreeGrafter"/>
</dbReference>
<dbReference type="SUPFAM" id="SSF48371">
    <property type="entry name" value="ARM repeat"/>
    <property type="match status" value="1"/>
</dbReference>
<proteinExistence type="predicted"/>
<dbReference type="Pfam" id="PF13484">
    <property type="entry name" value="Fer4_16"/>
    <property type="match status" value="1"/>
</dbReference>
<dbReference type="PROSITE" id="PS51379">
    <property type="entry name" value="4FE4S_FER_2"/>
    <property type="match status" value="1"/>
</dbReference>
<dbReference type="Gene3D" id="3.30.70.20">
    <property type="match status" value="1"/>
</dbReference>
<evidence type="ECO:0000313" key="4">
    <source>
        <dbReference type="Proteomes" id="UP000198847"/>
    </source>
</evidence>
<keyword evidence="1" id="KW-0004">4Fe-4S</keyword>
<accession>A0A1H8VXA1</accession>